<dbReference type="PANTHER" id="PTHR45737:SF6">
    <property type="entry name" value="VON WILLEBRAND FACTOR A DOMAIN-CONTAINING PROTEIN 5A"/>
    <property type="match status" value="1"/>
</dbReference>
<accession>A0ABP1RUN4</accession>
<dbReference type="InterPro" id="IPR036465">
    <property type="entry name" value="vWFA_dom_sf"/>
</dbReference>
<evidence type="ECO:0000313" key="2">
    <source>
        <dbReference type="EMBL" id="CAL8136304.1"/>
    </source>
</evidence>
<dbReference type="Gene3D" id="3.40.50.410">
    <property type="entry name" value="von Willebrand factor, type A domain"/>
    <property type="match status" value="1"/>
</dbReference>
<reference evidence="2 3" key="1">
    <citation type="submission" date="2024-08" db="EMBL/GenBank/DDBJ databases">
        <authorList>
            <person name="Cucini C."/>
            <person name="Frati F."/>
        </authorList>
    </citation>
    <scope>NUCLEOTIDE SEQUENCE [LARGE SCALE GENOMIC DNA]</scope>
</reference>
<gene>
    <name evidence="2" type="ORF">ODALV1_LOCUS26380</name>
</gene>
<evidence type="ECO:0000313" key="3">
    <source>
        <dbReference type="Proteomes" id="UP001642540"/>
    </source>
</evidence>
<evidence type="ECO:0000259" key="1">
    <source>
        <dbReference type="PROSITE" id="PS50234"/>
    </source>
</evidence>
<dbReference type="Proteomes" id="UP001642540">
    <property type="component" value="Unassembled WGS sequence"/>
</dbReference>
<keyword evidence="3" id="KW-1185">Reference proteome</keyword>
<proteinExistence type="predicted"/>
<comment type="caution">
    <text evidence="2">The sequence shown here is derived from an EMBL/GenBank/DDBJ whole genome shotgun (WGS) entry which is preliminary data.</text>
</comment>
<dbReference type="EMBL" id="CAXLJM020000111">
    <property type="protein sequence ID" value="CAL8136304.1"/>
    <property type="molecule type" value="Genomic_DNA"/>
</dbReference>
<dbReference type="PANTHER" id="PTHR45737">
    <property type="entry name" value="VON WILLEBRAND FACTOR A DOMAIN-CONTAINING PROTEIN 5A"/>
    <property type="match status" value="1"/>
</dbReference>
<name>A0ABP1RUN4_9HEXA</name>
<dbReference type="Pfam" id="PF13768">
    <property type="entry name" value="VWA_3"/>
    <property type="match status" value="1"/>
</dbReference>
<sequence length="232" mass="26178">MPISKEYIQVGSELKPLRNTSLYPTSKIDDQKFEFIFMLDISGSMYDEPIKLAKEALLLFLHSLPADCYFNVIAFQSGFRRIFPHSVKYSQETLNEAKDKVNSLKAGGLTDLYKPLCYVYSQPRINGYLTQIFTITDGQVDNRETVLELIKANVKHSRSFSLGIGDEVDRNLVIGIAENAGGTYEFVTCGERIESKILNQLKLALKPGLLQPIRVNTQSVLIPMYINVETNV</sequence>
<protein>
    <recommendedName>
        <fullName evidence="1">VWFA domain-containing protein</fullName>
    </recommendedName>
</protein>
<dbReference type="SUPFAM" id="SSF53300">
    <property type="entry name" value="vWA-like"/>
    <property type="match status" value="1"/>
</dbReference>
<feature type="domain" description="VWFA" evidence="1">
    <location>
        <begin position="34"/>
        <end position="213"/>
    </location>
</feature>
<dbReference type="InterPro" id="IPR002035">
    <property type="entry name" value="VWF_A"/>
</dbReference>
<dbReference type="PROSITE" id="PS50234">
    <property type="entry name" value="VWFA"/>
    <property type="match status" value="1"/>
</dbReference>
<dbReference type="SMART" id="SM00327">
    <property type="entry name" value="VWA"/>
    <property type="match status" value="1"/>
</dbReference>
<organism evidence="2 3">
    <name type="scientific">Orchesella dallaii</name>
    <dbReference type="NCBI Taxonomy" id="48710"/>
    <lineage>
        <taxon>Eukaryota</taxon>
        <taxon>Metazoa</taxon>
        <taxon>Ecdysozoa</taxon>
        <taxon>Arthropoda</taxon>
        <taxon>Hexapoda</taxon>
        <taxon>Collembola</taxon>
        <taxon>Entomobryomorpha</taxon>
        <taxon>Entomobryoidea</taxon>
        <taxon>Orchesellidae</taxon>
        <taxon>Orchesellinae</taxon>
        <taxon>Orchesella</taxon>
    </lineage>
</organism>